<comment type="caution">
    <text evidence="12">The sequence shown here is derived from an EMBL/GenBank/DDBJ whole genome shotgun (WGS) entry which is preliminary data.</text>
</comment>
<dbReference type="Gene3D" id="3.55.40.10">
    <property type="entry name" value="minor pseudopilin epsh domain"/>
    <property type="match status" value="1"/>
</dbReference>
<comment type="subcellular location">
    <subcellularLocation>
        <location evidence="1">Cell inner membrane</location>
    </subcellularLocation>
</comment>
<dbReference type="EMBL" id="CAJNIZ010011112">
    <property type="protein sequence ID" value="CAE7313520.1"/>
    <property type="molecule type" value="Genomic_DNA"/>
</dbReference>
<organism evidence="12 13">
    <name type="scientific">Symbiodinium pilosum</name>
    <name type="common">Dinoflagellate</name>
    <dbReference type="NCBI Taxonomy" id="2952"/>
    <lineage>
        <taxon>Eukaryota</taxon>
        <taxon>Sar</taxon>
        <taxon>Alveolata</taxon>
        <taxon>Dinophyceae</taxon>
        <taxon>Suessiales</taxon>
        <taxon>Symbiodiniaceae</taxon>
        <taxon>Symbiodinium</taxon>
    </lineage>
</organism>
<accession>A0A812P1L9</accession>
<reference evidence="12" key="1">
    <citation type="submission" date="2021-02" db="EMBL/GenBank/DDBJ databases">
        <authorList>
            <person name="Dougan E. K."/>
            <person name="Rhodes N."/>
            <person name="Thang M."/>
            <person name="Chan C."/>
        </authorList>
    </citation>
    <scope>NUCLEOTIDE SEQUENCE</scope>
</reference>
<keyword evidence="7" id="KW-0653">Protein transport</keyword>
<keyword evidence="6" id="KW-0812">Transmembrane</keyword>
<evidence type="ECO:0000256" key="3">
    <source>
        <dbReference type="ARBA" id="ARBA00022448"/>
    </source>
</evidence>
<dbReference type="Gene3D" id="3.30.1300.30">
    <property type="entry name" value="GSPII I/J protein-like"/>
    <property type="match status" value="1"/>
</dbReference>
<dbReference type="SUPFAM" id="SSF54523">
    <property type="entry name" value="Pili subunits"/>
    <property type="match status" value="3"/>
</dbReference>
<dbReference type="InterPro" id="IPR045584">
    <property type="entry name" value="Pilin-like"/>
</dbReference>
<evidence type="ECO:0000313" key="13">
    <source>
        <dbReference type="Proteomes" id="UP000649617"/>
    </source>
</evidence>
<dbReference type="GO" id="GO:0009306">
    <property type="term" value="P:protein secretion"/>
    <property type="evidence" value="ECO:0007669"/>
    <property type="project" value="InterPro"/>
</dbReference>
<keyword evidence="13" id="KW-1185">Reference proteome</keyword>
<feature type="domain" description="Type II secretion system protein GspI C-terminal" evidence="10">
    <location>
        <begin position="144"/>
        <end position="181"/>
    </location>
</feature>
<dbReference type="Gene3D" id="3.10.610.10">
    <property type="entry name" value="GSPII I/J protein-like"/>
    <property type="match status" value="1"/>
</dbReference>
<sequence>MAVVAGSFSGSDREQALRGYSERLALRIEFARDKALQSNREWGVFIDEEGVRFAEFDEINAIWNPRSEKPFNADPYDRNVEFDVSVEDLPGTLQAPEDPDEDIPQIVLFSSGETTPFEITILPIEWETRAWLLASDGFTRTVLPEGRDSTRVFMGGRDWEVRTAITATDSPVMRRVEVDVYEFLEGERLGPFDHSVAFVGRNCTRLNDIHRAMQIMQRDIMQLVDRPIRDQYGDPQRPLLIGTDGVIEFSRGGWRNPLQLPRAEVQRVGYLMQDNKLLRGYWPVLDRAQDTEPAYQTLLTDIEQLEFFALDASGNEYTFWPVPGANPSDPNTALSGILMRIEIPPFGVIERVWEQRGVALVSVLLIVAILLAVASRLLASHNLVINAHQNTFEQNQALQYALGAETLARQALFQDFNTTGKDIDHNGEIWAQQTMPFELDEGGYLEAQLIDRQGCFNLNRLAGSEADVAAEQLKRMAQNLGINPQIADAWKDWIDTDLEISGFGAEDSDYLISQPPYRTPNQPVVDVSELYLLQNVDREQLALLLPHVCLLPETESSLNINTVNAQSLAALDESFTLSQIEPIVEADRAYQNVAEFIQAFADFAPAEARLKVTSEYFLLHAQAQVGSSSVTLQSLLFRDPNSGVVTVLRRDFGKLFRSNLDIVTEEI</sequence>
<dbReference type="SUPFAM" id="SSF158544">
    <property type="entry name" value="GspK insert domain-like"/>
    <property type="match status" value="1"/>
</dbReference>
<evidence type="ECO:0000256" key="6">
    <source>
        <dbReference type="ARBA" id="ARBA00022692"/>
    </source>
</evidence>
<evidence type="ECO:0000259" key="11">
    <source>
        <dbReference type="Pfam" id="PF21687"/>
    </source>
</evidence>
<feature type="domain" description="T2SS protein K first SAM-like" evidence="11">
    <location>
        <begin position="454"/>
        <end position="553"/>
    </location>
</feature>
<dbReference type="InterPro" id="IPR038072">
    <property type="entry name" value="GspK_central_sf"/>
</dbReference>
<keyword evidence="9" id="KW-0472">Membrane</keyword>
<evidence type="ECO:0000256" key="2">
    <source>
        <dbReference type="ARBA" id="ARBA00007246"/>
    </source>
</evidence>
<evidence type="ECO:0000256" key="4">
    <source>
        <dbReference type="ARBA" id="ARBA00022475"/>
    </source>
</evidence>
<keyword evidence="5" id="KW-0997">Cell inner membrane</keyword>
<gene>
    <name evidence="12" type="primary">xcpX</name>
    <name evidence="12" type="ORF">SPIL2461_LOCUS7172</name>
</gene>
<evidence type="ECO:0000259" key="10">
    <source>
        <dbReference type="Pfam" id="PF02501"/>
    </source>
</evidence>
<dbReference type="InterPro" id="IPR010055">
    <property type="entry name" value="T2SS_protein-GspJ"/>
</dbReference>
<dbReference type="AlphaFoldDB" id="A0A812P1L9"/>
<name>A0A812P1L9_SYMPI</name>
<evidence type="ECO:0000256" key="7">
    <source>
        <dbReference type="ARBA" id="ARBA00022927"/>
    </source>
</evidence>
<protein>
    <submittedName>
        <fullName evidence="12">XcpX protein</fullName>
    </submittedName>
</protein>
<dbReference type="PANTHER" id="PTHR38831:SF1">
    <property type="entry name" value="TYPE II SECRETION SYSTEM PROTEIN K-RELATED"/>
    <property type="match status" value="1"/>
</dbReference>
<evidence type="ECO:0000256" key="9">
    <source>
        <dbReference type="ARBA" id="ARBA00023136"/>
    </source>
</evidence>
<dbReference type="Pfam" id="PF02501">
    <property type="entry name" value="T2SSI"/>
    <property type="match status" value="1"/>
</dbReference>
<evidence type="ECO:0000256" key="1">
    <source>
        <dbReference type="ARBA" id="ARBA00004533"/>
    </source>
</evidence>
<dbReference type="InterPro" id="IPR005628">
    <property type="entry name" value="GspK"/>
</dbReference>
<keyword evidence="8" id="KW-1133">Transmembrane helix</keyword>
<dbReference type="InterPro" id="IPR049031">
    <property type="entry name" value="T2SSK_SAM-like_1st"/>
</dbReference>
<dbReference type="InterPro" id="IPR003413">
    <property type="entry name" value="T2SS_GspI_C"/>
</dbReference>
<evidence type="ECO:0000256" key="8">
    <source>
        <dbReference type="ARBA" id="ARBA00022989"/>
    </source>
</evidence>
<keyword evidence="3" id="KW-0813">Transport</keyword>
<proteinExistence type="inferred from homology"/>
<dbReference type="Proteomes" id="UP000649617">
    <property type="component" value="Unassembled WGS sequence"/>
</dbReference>
<dbReference type="Gene3D" id="1.10.40.60">
    <property type="entry name" value="EpsJ-like"/>
    <property type="match status" value="2"/>
</dbReference>
<dbReference type="PANTHER" id="PTHR38831">
    <property type="entry name" value="TYPE II SECRETION SYSTEM PROTEIN K"/>
    <property type="match status" value="1"/>
</dbReference>
<keyword evidence="4" id="KW-1003">Cell membrane</keyword>
<evidence type="ECO:0000313" key="12">
    <source>
        <dbReference type="EMBL" id="CAE7313520.1"/>
    </source>
</evidence>
<dbReference type="NCBIfam" id="NF037980">
    <property type="entry name" value="T2SS_GspK"/>
    <property type="match status" value="1"/>
</dbReference>
<dbReference type="Pfam" id="PF21687">
    <property type="entry name" value="T2SSK_1st"/>
    <property type="match status" value="1"/>
</dbReference>
<evidence type="ECO:0000256" key="5">
    <source>
        <dbReference type="ARBA" id="ARBA00022519"/>
    </source>
</evidence>
<dbReference type="GO" id="GO:0005886">
    <property type="term" value="C:plasma membrane"/>
    <property type="evidence" value="ECO:0007669"/>
    <property type="project" value="UniProtKB-SubCell"/>
</dbReference>
<comment type="similarity">
    <text evidence="2">Belongs to the GSP K family.</text>
</comment>
<dbReference type="Pfam" id="PF11612">
    <property type="entry name" value="T2SSJ"/>
    <property type="match status" value="1"/>
</dbReference>
<dbReference type="NCBIfam" id="TIGR01711">
    <property type="entry name" value="gspJ"/>
    <property type="match status" value="1"/>
</dbReference>